<reference evidence="8" key="1">
    <citation type="submission" date="2022-10" db="EMBL/GenBank/DDBJ databases">
        <title>Novel sulphate-reducing endosymbionts in the free-living metamonad Anaeramoeba.</title>
        <authorList>
            <person name="Jerlstrom-Hultqvist J."/>
            <person name="Cepicka I."/>
            <person name="Gallot-Lavallee L."/>
            <person name="Salas-Leiva D."/>
            <person name="Curtis B.A."/>
            <person name="Zahonova K."/>
            <person name="Pipaliya S."/>
            <person name="Dacks J."/>
            <person name="Roger A.J."/>
        </authorList>
    </citation>
    <scope>NUCLEOTIDE SEQUENCE</scope>
    <source>
        <strain evidence="8">BMAN</strain>
    </source>
</reference>
<dbReference type="GO" id="GO:0005783">
    <property type="term" value="C:endoplasmic reticulum"/>
    <property type="evidence" value="ECO:0007669"/>
    <property type="project" value="UniProtKB-SubCell"/>
</dbReference>
<protein>
    <recommendedName>
        <fullName evidence="7">Trafficking protein particle complex subunit</fullName>
    </recommendedName>
</protein>
<evidence type="ECO:0000256" key="4">
    <source>
        <dbReference type="ARBA" id="ARBA00022892"/>
    </source>
</evidence>
<evidence type="ECO:0000256" key="3">
    <source>
        <dbReference type="ARBA" id="ARBA00022824"/>
    </source>
</evidence>
<gene>
    <name evidence="8" type="ORF">M0811_07211</name>
</gene>
<evidence type="ECO:0000313" key="8">
    <source>
        <dbReference type="EMBL" id="KAJ5075641.1"/>
    </source>
</evidence>
<keyword evidence="3 7" id="KW-0256">Endoplasmic reticulum</keyword>
<dbReference type="GO" id="GO:0006888">
    <property type="term" value="P:endoplasmic reticulum to Golgi vesicle-mediated transport"/>
    <property type="evidence" value="ECO:0007669"/>
    <property type="project" value="UniProtKB-UniRule"/>
</dbReference>
<comment type="caution">
    <text evidence="8">The sequence shown here is derived from an EMBL/GenBank/DDBJ whole genome shotgun (WGS) entry which is preliminary data.</text>
</comment>
<comment type="subcellular location">
    <subcellularLocation>
        <location evidence="7">Endoplasmic reticulum</location>
    </subcellularLocation>
    <subcellularLocation>
        <location evidence="7">Golgi apparatus</location>
        <location evidence="7">cis-Golgi network</location>
    </subcellularLocation>
    <subcellularLocation>
        <location evidence="1">Golgi apparatus</location>
    </subcellularLocation>
</comment>
<proteinExistence type="inferred from homology"/>
<dbReference type="Proteomes" id="UP001149090">
    <property type="component" value="Unassembled WGS sequence"/>
</dbReference>
<dbReference type="AlphaFoldDB" id="A0A9Q0RCQ3"/>
<evidence type="ECO:0000256" key="1">
    <source>
        <dbReference type="ARBA" id="ARBA00004555"/>
    </source>
</evidence>
<keyword evidence="9" id="KW-1185">Reference proteome</keyword>
<dbReference type="InterPro" id="IPR007233">
    <property type="entry name" value="TRAPPC"/>
</dbReference>
<dbReference type="GO" id="GO:0005794">
    <property type="term" value="C:Golgi apparatus"/>
    <property type="evidence" value="ECO:0007669"/>
    <property type="project" value="UniProtKB-SubCell"/>
</dbReference>
<comment type="subunit">
    <text evidence="7">Part of the multisubunit transport protein particle (TRAPP) complex.</text>
</comment>
<evidence type="ECO:0000313" key="9">
    <source>
        <dbReference type="Proteomes" id="UP001149090"/>
    </source>
</evidence>
<dbReference type="OMA" id="MPIRTEG"/>
<accession>A0A9Q0RCQ3</accession>
<dbReference type="EMBL" id="JAPDFW010000064">
    <property type="protein sequence ID" value="KAJ5075641.1"/>
    <property type="molecule type" value="Genomic_DNA"/>
</dbReference>
<dbReference type="GO" id="GO:0030008">
    <property type="term" value="C:TRAPP complex"/>
    <property type="evidence" value="ECO:0007669"/>
    <property type="project" value="UniProtKB-UniRule"/>
</dbReference>
<dbReference type="Pfam" id="PF04099">
    <property type="entry name" value="Sybindin"/>
    <property type="match status" value="1"/>
</dbReference>
<sequence length="137" mass="15530">MVVYSLYIINKSGGVIYTYFNQKASPQTKSNANANLSIGSVFHSLFTMATTISPVQNSSGIQVLEANNFTLHCLLTVTGTKFFVITDPSHPDPQALLQQIYELYCDDILKNPFYDLEQPIYRHDKTFVLKLQEMIEK</sequence>
<dbReference type="CDD" id="cd14856">
    <property type="entry name" value="TRAPPC4_synbindin"/>
    <property type="match status" value="1"/>
</dbReference>
<keyword evidence="4 7" id="KW-0931">ER-Golgi transport</keyword>
<name>A0A9Q0RCQ3_ANAIG</name>
<dbReference type="OrthoDB" id="246406at2759"/>
<organism evidence="8 9">
    <name type="scientific">Anaeramoeba ignava</name>
    <name type="common">Anaerobic marine amoeba</name>
    <dbReference type="NCBI Taxonomy" id="1746090"/>
    <lineage>
        <taxon>Eukaryota</taxon>
        <taxon>Metamonada</taxon>
        <taxon>Anaeramoebidae</taxon>
        <taxon>Anaeramoeba</taxon>
    </lineage>
</organism>
<evidence type="ECO:0000256" key="5">
    <source>
        <dbReference type="ARBA" id="ARBA00023034"/>
    </source>
</evidence>
<keyword evidence="2 7" id="KW-0813">Transport</keyword>
<comment type="similarity">
    <text evidence="6">Belongs to the TRAPP small subunits family. TRAPPC4 subfamily.</text>
</comment>
<evidence type="ECO:0000256" key="2">
    <source>
        <dbReference type="ARBA" id="ARBA00022448"/>
    </source>
</evidence>
<dbReference type="PANTHER" id="PTHR23249:SF15">
    <property type="entry name" value="TRAFFICKING PROTEIN PARTICLE COMPLEX SUBUNIT 4"/>
    <property type="match status" value="1"/>
</dbReference>
<dbReference type="InterPro" id="IPR011012">
    <property type="entry name" value="Longin-like_dom_sf"/>
</dbReference>
<evidence type="ECO:0000256" key="6">
    <source>
        <dbReference type="ARBA" id="ARBA00038179"/>
    </source>
</evidence>
<dbReference type="SMART" id="SM01399">
    <property type="entry name" value="Sybindin"/>
    <property type="match status" value="1"/>
</dbReference>
<dbReference type="SUPFAM" id="SSF64356">
    <property type="entry name" value="SNARE-like"/>
    <property type="match status" value="1"/>
</dbReference>
<dbReference type="Gene3D" id="3.30.450.70">
    <property type="match status" value="1"/>
</dbReference>
<keyword evidence="5 7" id="KW-0333">Golgi apparatus</keyword>
<evidence type="ECO:0000256" key="7">
    <source>
        <dbReference type="RuleBase" id="RU366065"/>
    </source>
</evidence>
<dbReference type="PANTHER" id="PTHR23249">
    <property type="entry name" value="TRAFFICKING PROTEIN PARTICLE COMPLEX SUBUNIT"/>
    <property type="match status" value="1"/>
</dbReference>